<proteinExistence type="predicted"/>
<dbReference type="PROSITE" id="PS50850">
    <property type="entry name" value="MFS"/>
    <property type="match status" value="1"/>
</dbReference>
<evidence type="ECO:0000256" key="5">
    <source>
        <dbReference type="ARBA" id="ARBA00022989"/>
    </source>
</evidence>
<feature type="transmembrane region" description="Helical" evidence="7">
    <location>
        <begin position="293"/>
        <end position="313"/>
    </location>
</feature>
<evidence type="ECO:0000313" key="10">
    <source>
        <dbReference type="Proteomes" id="UP000177053"/>
    </source>
</evidence>
<dbReference type="GO" id="GO:0022857">
    <property type="term" value="F:transmembrane transporter activity"/>
    <property type="evidence" value="ECO:0007669"/>
    <property type="project" value="InterPro"/>
</dbReference>
<gene>
    <name evidence="9" type="ORF">A2Z22_04665</name>
</gene>
<dbReference type="PANTHER" id="PTHR43266">
    <property type="entry name" value="MACROLIDE-EFFLUX PROTEIN"/>
    <property type="match status" value="1"/>
</dbReference>
<dbReference type="CDD" id="cd06173">
    <property type="entry name" value="MFS_MefA_like"/>
    <property type="match status" value="1"/>
</dbReference>
<keyword evidence="3" id="KW-1003">Cell membrane</keyword>
<dbReference type="InterPro" id="IPR020846">
    <property type="entry name" value="MFS_dom"/>
</dbReference>
<comment type="subcellular location">
    <subcellularLocation>
        <location evidence="1">Cell membrane</location>
        <topology evidence="1">Multi-pass membrane protein</topology>
    </subcellularLocation>
</comment>
<feature type="transmembrane region" description="Helical" evidence="7">
    <location>
        <begin position="225"/>
        <end position="249"/>
    </location>
</feature>
<dbReference type="GO" id="GO:0005886">
    <property type="term" value="C:plasma membrane"/>
    <property type="evidence" value="ECO:0007669"/>
    <property type="project" value="UniProtKB-SubCell"/>
</dbReference>
<protein>
    <recommendedName>
        <fullName evidence="8">Major facilitator superfamily (MFS) profile domain-containing protein</fullName>
    </recommendedName>
</protein>
<comment type="caution">
    <text evidence="9">The sequence shown here is derived from an EMBL/GenBank/DDBJ whole genome shotgun (WGS) entry which is preliminary data.</text>
</comment>
<feature type="transmembrane region" description="Helical" evidence="7">
    <location>
        <begin position="261"/>
        <end position="281"/>
    </location>
</feature>
<feature type="transmembrane region" description="Helical" evidence="7">
    <location>
        <begin position="169"/>
        <end position="189"/>
    </location>
</feature>
<accession>A0A1F7XBP5</accession>
<keyword evidence="2" id="KW-0813">Transport</keyword>
<dbReference type="InterPro" id="IPR011701">
    <property type="entry name" value="MFS"/>
</dbReference>
<feature type="transmembrane region" description="Helical" evidence="7">
    <location>
        <begin position="358"/>
        <end position="378"/>
    </location>
</feature>
<feature type="transmembrane region" description="Helical" evidence="7">
    <location>
        <begin position="103"/>
        <end position="120"/>
    </location>
</feature>
<dbReference type="Gene3D" id="1.20.1250.20">
    <property type="entry name" value="MFS general substrate transporter like domains"/>
    <property type="match status" value="1"/>
</dbReference>
<organism evidence="9 10">
    <name type="scientific">Candidatus Woesebacteria bacterium RBG_16_34_12</name>
    <dbReference type="NCBI Taxonomy" id="1802480"/>
    <lineage>
        <taxon>Bacteria</taxon>
        <taxon>Candidatus Woeseibacteriota</taxon>
    </lineage>
</organism>
<evidence type="ECO:0000256" key="3">
    <source>
        <dbReference type="ARBA" id="ARBA00022475"/>
    </source>
</evidence>
<feature type="transmembrane region" description="Helical" evidence="7">
    <location>
        <begin position="15"/>
        <end position="40"/>
    </location>
</feature>
<dbReference type="PANTHER" id="PTHR43266:SF2">
    <property type="entry name" value="MAJOR FACILITATOR SUPERFAMILY (MFS) PROFILE DOMAIN-CONTAINING PROTEIN"/>
    <property type="match status" value="1"/>
</dbReference>
<keyword evidence="6 7" id="KW-0472">Membrane</keyword>
<evidence type="ECO:0000256" key="6">
    <source>
        <dbReference type="ARBA" id="ARBA00023136"/>
    </source>
</evidence>
<evidence type="ECO:0000256" key="4">
    <source>
        <dbReference type="ARBA" id="ARBA00022692"/>
    </source>
</evidence>
<feature type="transmembrane region" description="Helical" evidence="7">
    <location>
        <begin position="79"/>
        <end position="97"/>
    </location>
</feature>
<feature type="transmembrane region" description="Helical" evidence="7">
    <location>
        <begin position="319"/>
        <end position="346"/>
    </location>
</feature>
<dbReference type="AlphaFoldDB" id="A0A1F7XBP5"/>
<sequence>MLDSYKKLFKNKNFLYLWMSQLLSQLTIQIITFLLIVRLFNHTQSTIATSFLWLSYALPAIFIGPFASAAIDLLSKKKVLMLTNFIQSIIIFIYSLIFSKSIFLLFGAVLFYSIVNQFYLPAELSTLPSVVKSNSLAKANGLFFITQQASLFAGFSIASPLGRFVGFKYSLYICSIFLFLAFLSVCFLSDIKKGIFVFKNIEDSFSEYFTQIINGYNYIKKNKTVLYPLLLLLGTQMCLSIVIVNLPVIAQELIKIKIENAGSHIVLPAGLGAIIAAFSIPKYLDKGIRKIILIKRSIFLLSLCLILIAFLIPELPIKLILWVSIFLIILFGYAFVGIVIPTQTFLQEKTPIKFRGRVFGNYGFLLTIASVFPIILSGTLTELLGIKTLSFIIGSLFLIFLIYISRLPKNAVFEKEILINN</sequence>
<feature type="domain" description="Major facilitator superfamily (MFS) profile" evidence="8">
    <location>
        <begin position="224"/>
        <end position="421"/>
    </location>
</feature>
<keyword evidence="5 7" id="KW-1133">Transmembrane helix</keyword>
<reference evidence="9 10" key="1">
    <citation type="journal article" date="2016" name="Nat. Commun.">
        <title>Thousands of microbial genomes shed light on interconnected biogeochemical processes in an aquifer system.</title>
        <authorList>
            <person name="Anantharaman K."/>
            <person name="Brown C.T."/>
            <person name="Hug L.A."/>
            <person name="Sharon I."/>
            <person name="Castelle C.J."/>
            <person name="Probst A.J."/>
            <person name="Thomas B.C."/>
            <person name="Singh A."/>
            <person name="Wilkins M.J."/>
            <person name="Karaoz U."/>
            <person name="Brodie E.L."/>
            <person name="Williams K.H."/>
            <person name="Hubbard S.S."/>
            <person name="Banfield J.F."/>
        </authorList>
    </citation>
    <scope>NUCLEOTIDE SEQUENCE [LARGE SCALE GENOMIC DNA]</scope>
</reference>
<dbReference type="SUPFAM" id="SSF103473">
    <property type="entry name" value="MFS general substrate transporter"/>
    <property type="match status" value="1"/>
</dbReference>
<name>A0A1F7XBP5_9BACT</name>
<dbReference type="Pfam" id="PF07690">
    <property type="entry name" value="MFS_1"/>
    <property type="match status" value="1"/>
</dbReference>
<dbReference type="Proteomes" id="UP000177053">
    <property type="component" value="Unassembled WGS sequence"/>
</dbReference>
<evidence type="ECO:0000256" key="1">
    <source>
        <dbReference type="ARBA" id="ARBA00004651"/>
    </source>
</evidence>
<evidence type="ECO:0000313" key="9">
    <source>
        <dbReference type="EMBL" id="OGM12436.1"/>
    </source>
</evidence>
<feature type="transmembrane region" description="Helical" evidence="7">
    <location>
        <begin position="384"/>
        <end position="404"/>
    </location>
</feature>
<dbReference type="InterPro" id="IPR036259">
    <property type="entry name" value="MFS_trans_sf"/>
</dbReference>
<feature type="transmembrane region" description="Helical" evidence="7">
    <location>
        <begin position="46"/>
        <end position="67"/>
    </location>
</feature>
<evidence type="ECO:0000259" key="8">
    <source>
        <dbReference type="PROSITE" id="PS50850"/>
    </source>
</evidence>
<evidence type="ECO:0000256" key="7">
    <source>
        <dbReference type="SAM" id="Phobius"/>
    </source>
</evidence>
<keyword evidence="4 7" id="KW-0812">Transmembrane</keyword>
<dbReference type="EMBL" id="MGFS01000001">
    <property type="protein sequence ID" value="OGM12436.1"/>
    <property type="molecule type" value="Genomic_DNA"/>
</dbReference>
<evidence type="ECO:0000256" key="2">
    <source>
        <dbReference type="ARBA" id="ARBA00022448"/>
    </source>
</evidence>